<keyword evidence="6 8" id="KW-0472">Membrane</keyword>
<accession>A0ABS7Q298</accession>
<dbReference type="PROSITE" id="PS50850">
    <property type="entry name" value="MFS"/>
    <property type="match status" value="1"/>
</dbReference>
<evidence type="ECO:0000256" key="1">
    <source>
        <dbReference type="ARBA" id="ARBA00004651"/>
    </source>
</evidence>
<evidence type="ECO:0000256" key="7">
    <source>
        <dbReference type="ARBA" id="ARBA00023251"/>
    </source>
</evidence>
<comment type="subcellular location">
    <subcellularLocation>
        <location evidence="1">Cell membrane</location>
        <topology evidence="1">Multi-pass membrane protein</topology>
    </subcellularLocation>
</comment>
<keyword evidence="5 8" id="KW-1133">Transmembrane helix</keyword>
<feature type="transmembrane region" description="Helical" evidence="8">
    <location>
        <begin position="74"/>
        <end position="92"/>
    </location>
</feature>
<keyword evidence="11" id="KW-1185">Reference proteome</keyword>
<dbReference type="Proteomes" id="UP000778578">
    <property type="component" value="Unassembled WGS sequence"/>
</dbReference>
<name>A0ABS7Q298_9ACTN</name>
<dbReference type="InterPro" id="IPR011701">
    <property type="entry name" value="MFS"/>
</dbReference>
<evidence type="ECO:0000256" key="8">
    <source>
        <dbReference type="SAM" id="Phobius"/>
    </source>
</evidence>
<feature type="transmembrane region" description="Helical" evidence="8">
    <location>
        <begin position="161"/>
        <end position="182"/>
    </location>
</feature>
<evidence type="ECO:0000256" key="4">
    <source>
        <dbReference type="ARBA" id="ARBA00022692"/>
    </source>
</evidence>
<evidence type="ECO:0000256" key="3">
    <source>
        <dbReference type="ARBA" id="ARBA00022475"/>
    </source>
</evidence>
<dbReference type="Gene3D" id="1.20.1720.10">
    <property type="entry name" value="Multidrug resistance protein D"/>
    <property type="match status" value="1"/>
</dbReference>
<evidence type="ECO:0000313" key="10">
    <source>
        <dbReference type="EMBL" id="MBY8877269.1"/>
    </source>
</evidence>
<dbReference type="InterPro" id="IPR036259">
    <property type="entry name" value="MFS_trans_sf"/>
</dbReference>
<organism evidence="10 11">
    <name type="scientific">Actinacidiphila acidipaludis</name>
    <dbReference type="NCBI Taxonomy" id="2873382"/>
    <lineage>
        <taxon>Bacteria</taxon>
        <taxon>Bacillati</taxon>
        <taxon>Actinomycetota</taxon>
        <taxon>Actinomycetes</taxon>
        <taxon>Kitasatosporales</taxon>
        <taxon>Streptomycetaceae</taxon>
        <taxon>Actinacidiphila</taxon>
    </lineage>
</organism>
<protein>
    <submittedName>
        <fullName evidence="10">MFS transporter</fullName>
    </submittedName>
</protein>
<reference evidence="10 11" key="1">
    <citation type="submission" date="2021-08" db="EMBL/GenBank/DDBJ databases">
        <title>WGS of actinomycetes from Thailand.</title>
        <authorList>
            <person name="Thawai C."/>
        </authorList>
    </citation>
    <scope>NUCLEOTIDE SEQUENCE [LARGE SCALE GENOMIC DNA]</scope>
    <source>
        <strain evidence="10 11">PLK6-54</strain>
    </source>
</reference>
<sequence length="469" mass="48648">MTSRQRLVLILLLGAQFMLAADFSILNVALPDIGTGLHFSLGSLQWVTTAFSLAAAGFTLLFGRVADLFGRRRLFLTGIAMLTAASLVGGLATSPGMLVTGRVFQGLATAIVTPAALSLLTTTFPEGPLRAKALGLNGAMLSAGFITGAVLGGVLTDLLSWRWTFFINVPVGAAVFIIGLSVIKESRTQGSARLDLPGAVTVSAGLLALVYGISTAQQKGWTSARTLLPMAAGAVLLVVFWLIELRTEEPLVSVRVVRRRTVRWGNLGGIVTFTMASSLTFLMTLYLQRVLGYSPLVTGLTFGLLGAAAFAGGTFAPRLIGRVSGPGGLLTGLVIQASASFLLVFVGDGKSWITLVLVGTAISGYGHITAVVSFMVTATSGLPDEEQGLATGLATLTQLVGLTLGVPVLSTIATAKASRPHPGHSDAWAVLSGVRTATLVNGSVLLVGALVLALFHFLPRARRVAPLEA</sequence>
<dbReference type="Pfam" id="PF07690">
    <property type="entry name" value="MFS_1"/>
    <property type="match status" value="1"/>
</dbReference>
<dbReference type="Gene3D" id="1.20.1250.20">
    <property type="entry name" value="MFS general substrate transporter like domains"/>
    <property type="match status" value="1"/>
</dbReference>
<dbReference type="CDD" id="cd17321">
    <property type="entry name" value="MFS_MMR_MDR_like"/>
    <property type="match status" value="1"/>
</dbReference>
<comment type="caution">
    <text evidence="10">The sequence shown here is derived from an EMBL/GenBank/DDBJ whole genome shotgun (WGS) entry which is preliminary data.</text>
</comment>
<dbReference type="EMBL" id="JAINZZ010000005">
    <property type="protein sequence ID" value="MBY8877269.1"/>
    <property type="molecule type" value="Genomic_DNA"/>
</dbReference>
<feature type="domain" description="Major facilitator superfamily (MFS) profile" evidence="9">
    <location>
        <begin position="8"/>
        <end position="460"/>
    </location>
</feature>
<feature type="transmembrane region" description="Helical" evidence="8">
    <location>
        <begin position="44"/>
        <end position="62"/>
    </location>
</feature>
<feature type="transmembrane region" description="Helical" evidence="8">
    <location>
        <begin position="328"/>
        <end position="346"/>
    </location>
</feature>
<evidence type="ECO:0000313" key="11">
    <source>
        <dbReference type="Proteomes" id="UP000778578"/>
    </source>
</evidence>
<feature type="transmembrane region" description="Helical" evidence="8">
    <location>
        <begin position="264"/>
        <end position="287"/>
    </location>
</feature>
<keyword evidence="7" id="KW-0046">Antibiotic resistance</keyword>
<gene>
    <name evidence="10" type="ORF">K7862_06375</name>
</gene>
<keyword evidence="2" id="KW-0813">Transport</keyword>
<feature type="transmembrane region" description="Helical" evidence="8">
    <location>
        <begin position="293"/>
        <end position="316"/>
    </location>
</feature>
<keyword evidence="3" id="KW-1003">Cell membrane</keyword>
<feature type="transmembrane region" description="Helical" evidence="8">
    <location>
        <begin position="352"/>
        <end position="376"/>
    </location>
</feature>
<evidence type="ECO:0000256" key="5">
    <source>
        <dbReference type="ARBA" id="ARBA00022989"/>
    </source>
</evidence>
<dbReference type="PRINTS" id="PR01036">
    <property type="entry name" value="TCRTETB"/>
</dbReference>
<evidence type="ECO:0000256" key="2">
    <source>
        <dbReference type="ARBA" id="ARBA00022448"/>
    </source>
</evidence>
<dbReference type="PANTHER" id="PTHR42718">
    <property type="entry name" value="MAJOR FACILITATOR SUPERFAMILY MULTIDRUG TRANSPORTER MFSC"/>
    <property type="match status" value="1"/>
</dbReference>
<feature type="transmembrane region" description="Helical" evidence="8">
    <location>
        <begin position="104"/>
        <end position="122"/>
    </location>
</feature>
<dbReference type="PANTHER" id="PTHR42718:SF46">
    <property type="entry name" value="BLR6921 PROTEIN"/>
    <property type="match status" value="1"/>
</dbReference>
<dbReference type="SUPFAM" id="SSF103473">
    <property type="entry name" value="MFS general substrate transporter"/>
    <property type="match status" value="1"/>
</dbReference>
<proteinExistence type="predicted"/>
<evidence type="ECO:0000256" key="6">
    <source>
        <dbReference type="ARBA" id="ARBA00023136"/>
    </source>
</evidence>
<feature type="transmembrane region" description="Helical" evidence="8">
    <location>
        <begin position="433"/>
        <end position="458"/>
    </location>
</feature>
<feature type="transmembrane region" description="Helical" evidence="8">
    <location>
        <begin position="194"/>
        <end position="214"/>
    </location>
</feature>
<keyword evidence="4 8" id="KW-0812">Transmembrane</keyword>
<dbReference type="InterPro" id="IPR020846">
    <property type="entry name" value="MFS_dom"/>
</dbReference>
<evidence type="ECO:0000259" key="9">
    <source>
        <dbReference type="PROSITE" id="PS50850"/>
    </source>
</evidence>
<feature type="transmembrane region" description="Helical" evidence="8">
    <location>
        <begin position="226"/>
        <end position="243"/>
    </location>
</feature>
<feature type="transmembrane region" description="Helical" evidence="8">
    <location>
        <begin position="388"/>
        <end position="413"/>
    </location>
</feature>
<feature type="transmembrane region" description="Helical" evidence="8">
    <location>
        <begin position="134"/>
        <end position="155"/>
    </location>
</feature>